<dbReference type="Pfam" id="PF04099">
    <property type="entry name" value="Sybindin"/>
    <property type="match status" value="2"/>
</dbReference>
<dbReference type="GeneID" id="14495813"/>
<dbReference type="FunCoup" id="I2H325">
    <property type="interactions" value="347"/>
</dbReference>
<keyword evidence="2 7" id="KW-0813">Transport</keyword>
<dbReference type="OMA" id="NKTFHEG"/>
<accession>I2H325</accession>
<evidence type="ECO:0000256" key="8">
    <source>
        <dbReference type="SAM" id="MobiDB-lite"/>
    </source>
</evidence>
<evidence type="ECO:0000256" key="7">
    <source>
        <dbReference type="RuleBase" id="RU366065"/>
    </source>
</evidence>
<evidence type="ECO:0000256" key="2">
    <source>
        <dbReference type="ARBA" id="ARBA00022448"/>
    </source>
</evidence>
<evidence type="ECO:0000256" key="3">
    <source>
        <dbReference type="ARBA" id="ARBA00022824"/>
    </source>
</evidence>
<dbReference type="AlphaFoldDB" id="I2H325"/>
<comment type="subcellular location">
    <subcellularLocation>
        <location evidence="7">Endoplasmic reticulum</location>
    </subcellularLocation>
    <subcellularLocation>
        <location evidence="7">Golgi apparatus</location>
        <location evidence="7">cis-Golgi network</location>
    </subcellularLocation>
    <subcellularLocation>
        <location evidence="1">Golgi apparatus</location>
    </subcellularLocation>
</comment>
<protein>
    <recommendedName>
        <fullName evidence="7">Trafficking protein particle complex subunit</fullName>
    </recommendedName>
</protein>
<evidence type="ECO:0000256" key="1">
    <source>
        <dbReference type="ARBA" id="ARBA00004555"/>
    </source>
</evidence>
<evidence type="ECO:0000313" key="9">
    <source>
        <dbReference type="EMBL" id="CCH60777.1"/>
    </source>
</evidence>
<dbReference type="RefSeq" id="XP_004180296.1">
    <property type="nucleotide sequence ID" value="XM_004180248.1"/>
</dbReference>
<feature type="compositionally biased region" description="Low complexity" evidence="8">
    <location>
        <begin position="84"/>
        <end position="106"/>
    </location>
</feature>
<keyword evidence="4 7" id="KW-0931">ER-Golgi transport</keyword>
<dbReference type="SUPFAM" id="SSF64356">
    <property type="entry name" value="SNARE-like"/>
    <property type="match status" value="1"/>
</dbReference>
<dbReference type="InterPro" id="IPR011012">
    <property type="entry name" value="Longin-like_dom_sf"/>
</dbReference>
<evidence type="ECO:0000313" key="10">
    <source>
        <dbReference type="Proteomes" id="UP000002866"/>
    </source>
</evidence>
<dbReference type="EMBL" id="HE806319">
    <property type="protein sequence ID" value="CCH60777.1"/>
    <property type="molecule type" value="Genomic_DNA"/>
</dbReference>
<sequence>MKLAQALLIINKSGGLIYKKDLNGANNNPGSKNGNEYLIFASTLHSVFAIVSQLTPKSIQLGESGNSDVHGDDIIEHVPYIPPGSNDELGSGNSNNNNGKGTLGNNNNLGSYHGTDFFSSGFRSWSRGGVRQIETDALEIYVYQTLTGARFVLVNTRSPAAQSAHVITRIHTADNLLRRVHCLYGDYVMKDPFYALEMPIKNSLFDAAVTTLVAQY</sequence>
<dbReference type="GO" id="GO:1990071">
    <property type="term" value="C:TRAPPII protein complex"/>
    <property type="evidence" value="ECO:0007669"/>
    <property type="project" value="EnsemblFungi"/>
</dbReference>
<organism evidence="9 10">
    <name type="scientific">Henningerozyma blattae (strain ATCC 34711 / CBS 6284 / DSM 70876 / NBRC 10599 / NRRL Y-10934 / UCD 77-7)</name>
    <name type="common">Yeast</name>
    <name type="synonym">Tetrapisispora blattae</name>
    <dbReference type="NCBI Taxonomy" id="1071380"/>
    <lineage>
        <taxon>Eukaryota</taxon>
        <taxon>Fungi</taxon>
        <taxon>Dikarya</taxon>
        <taxon>Ascomycota</taxon>
        <taxon>Saccharomycotina</taxon>
        <taxon>Saccharomycetes</taxon>
        <taxon>Saccharomycetales</taxon>
        <taxon>Saccharomycetaceae</taxon>
        <taxon>Henningerozyma</taxon>
    </lineage>
</organism>
<dbReference type="HOGENOM" id="CLU_053380_0_0_1"/>
<gene>
    <name evidence="9" type="primary">TBLA0D02740</name>
    <name evidence="9" type="ORF">TBLA_0D02740</name>
</gene>
<evidence type="ECO:0000256" key="4">
    <source>
        <dbReference type="ARBA" id="ARBA00022892"/>
    </source>
</evidence>
<name>I2H325_HENB6</name>
<dbReference type="Proteomes" id="UP000002866">
    <property type="component" value="Chromosome 4"/>
</dbReference>
<keyword evidence="5 7" id="KW-0333">Golgi apparatus</keyword>
<dbReference type="OrthoDB" id="246406at2759"/>
<dbReference type="KEGG" id="tbl:TBLA_0D02740"/>
<dbReference type="eggNOG" id="KOG3369">
    <property type="taxonomic scope" value="Eukaryota"/>
</dbReference>
<comment type="similarity">
    <text evidence="6">Belongs to the TRAPP small subunits family. TRAPPC4 subfamily.</text>
</comment>
<dbReference type="InterPro" id="IPR007233">
    <property type="entry name" value="TRAPPC"/>
</dbReference>
<reference evidence="9 10" key="1">
    <citation type="journal article" date="2011" name="Proc. Natl. Acad. Sci. U.S.A.">
        <title>Evolutionary erosion of yeast sex chromosomes by mating-type switching accidents.</title>
        <authorList>
            <person name="Gordon J.L."/>
            <person name="Armisen D."/>
            <person name="Proux-Wera E."/>
            <person name="Oheigeartaigh S.S."/>
            <person name="Byrne K.P."/>
            <person name="Wolfe K.H."/>
        </authorList>
    </citation>
    <scope>NUCLEOTIDE SEQUENCE [LARGE SCALE GENOMIC DNA]</scope>
    <source>
        <strain evidence="10">ATCC 34711 / CBS 6284 / DSM 70876 / NBRC 10599 / NRRL Y-10934 / UCD 77-7</strain>
    </source>
</reference>
<dbReference type="STRING" id="1071380.I2H325"/>
<evidence type="ECO:0000256" key="6">
    <source>
        <dbReference type="ARBA" id="ARBA00038179"/>
    </source>
</evidence>
<dbReference type="GO" id="GO:0005085">
    <property type="term" value="F:guanyl-nucleotide exchange factor activity"/>
    <property type="evidence" value="ECO:0007669"/>
    <property type="project" value="EnsemblFungi"/>
</dbReference>
<feature type="region of interest" description="Disordered" evidence="8">
    <location>
        <begin position="76"/>
        <end position="106"/>
    </location>
</feature>
<dbReference type="GO" id="GO:1990070">
    <property type="term" value="C:TRAPPI protein complex"/>
    <property type="evidence" value="ECO:0007669"/>
    <property type="project" value="EnsemblFungi"/>
</dbReference>
<dbReference type="GO" id="GO:1990072">
    <property type="term" value="C:TRAPPIII protein complex"/>
    <property type="evidence" value="ECO:0007669"/>
    <property type="project" value="EnsemblFungi"/>
</dbReference>
<dbReference type="SMART" id="SM01399">
    <property type="entry name" value="Sybindin"/>
    <property type="match status" value="1"/>
</dbReference>
<dbReference type="Gene3D" id="3.30.450.70">
    <property type="match status" value="1"/>
</dbReference>
<dbReference type="GO" id="GO:0006888">
    <property type="term" value="P:endoplasmic reticulum to Golgi vesicle-mediated transport"/>
    <property type="evidence" value="ECO:0007669"/>
    <property type="project" value="UniProtKB-UniRule"/>
</dbReference>
<comment type="subunit">
    <text evidence="7">Part of the multisubunit transport protein particle (TRAPP) complex.</text>
</comment>
<dbReference type="PANTHER" id="PTHR23249">
    <property type="entry name" value="TRAFFICKING PROTEIN PARTICLE COMPLEX SUBUNIT"/>
    <property type="match status" value="1"/>
</dbReference>
<keyword evidence="3 7" id="KW-0256">Endoplasmic reticulum</keyword>
<dbReference type="GO" id="GO:0051276">
    <property type="term" value="P:chromosome organization"/>
    <property type="evidence" value="ECO:0007669"/>
    <property type="project" value="EnsemblFungi"/>
</dbReference>
<dbReference type="PANTHER" id="PTHR23249:SF15">
    <property type="entry name" value="TRAFFICKING PROTEIN PARTICLE COMPLEX SUBUNIT 4"/>
    <property type="match status" value="1"/>
</dbReference>
<proteinExistence type="inferred from homology"/>
<dbReference type="GO" id="GO:0005783">
    <property type="term" value="C:endoplasmic reticulum"/>
    <property type="evidence" value="ECO:0007669"/>
    <property type="project" value="UniProtKB-SubCell"/>
</dbReference>
<dbReference type="CDD" id="cd14856">
    <property type="entry name" value="TRAPPC4_synbindin"/>
    <property type="match status" value="1"/>
</dbReference>
<dbReference type="InParanoid" id="I2H325"/>
<keyword evidence="10" id="KW-1185">Reference proteome</keyword>
<evidence type="ECO:0000256" key="5">
    <source>
        <dbReference type="ARBA" id="ARBA00023034"/>
    </source>
</evidence>